<evidence type="ECO:0000256" key="5">
    <source>
        <dbReference type="ARBA" id="ARBA00022989"/>
    </source>
</evidence>
<comment type="subcellular location">
    <subcellularLocation>
        <location evidence="1">Cell inner membrane</location>
        <topology evidence="1">Single-pass type II membrane protein</topology>
        <orientation evidence="1">Periplasmic side</orientation>
    </subcellularLocation>
</comment>
<dbReference type="STRING" id="1177179.A11A3_06660"/>
<dbReference type="RefSeq" id="WP_008928514.1">
    <property type="nucleotide sequence ID" value="NZ_AMRJ01000007.1"/>
</dbReference>
<evidence type="ECO:0000256" key="13">
    <source>
        <dbReference type="SAM" id="Phobius"/>
    </source>
</evidence>
<evidence type="ECO:0000313" key="16">
    <source>
        <dbReference type="Proteomes" id="UP000010164"/>
    </source>
</evidence>
<evidence type="ECO:0000256" key="4">
    <source>
        <dbReference type="ARBA" id="ARBA00022692"/>
    </source>
</evidence>
<evidence type="ECO:0000256" key="10">
    <source>
        <dbReference type="ARBA" id="ARBA00042775"/>
    </source>
</evidence>
<dbReference type="InterPro" id="IPR046357">
    <property type="entry name" value="PPIase_dom_sf"/>
</dbReference>
<dbReference type="Pfam" id="PF00639">
    <property type="entry name" value="Rotamase"/>
    <property type="match status" value="1"/>
</dbReference>
<keyword evidence="5 13" id="KW-1133">Transmembrane helix</keyword>
<dbReference type="Gene3D" id="3.10.50.40">
    <property type="match status" value="1"/>
</dbReference>
<evidence type="ECO:0000256" key="3">
    <source>
        <dbReference type="ARBA" id="ARBA00022519"/>
    </source>
</evidence>
<dbReference type="PROSITE" id="PS01096">
    <property type="entry name" value="PPIC_PPIASE_1"/>
    <property type="match status" value="1"/>
</dbReference>
<evidence type="ECO:0000256" key="2">
    <source>
        <dbReference type="ARBA" id="ARBA00022475"/>
    </source>
</evidence>
<name>L0WFI6_9GAMM</name>
<feature type="coiled-coil region" evidence="12">
    <location>
        <begin position="491"/>
        <end position="520"/>
    </location>
</feature>
<evidence type="ECO:0000256" key="7">
    <source>
        <dbReference type="ARBA" id="ARBA00023186"/>
    </source>
</evidence>
<gene>
    <name evidence="15" type="ORF">A11A3_06660</name>
</gene>
<dbReference type="EMBL" id="AMRJ01000007">
    <property type="protein sequence ID" value="EKF74892.1"/>
    <property type="molecule type" value="Genomic_DNA"/>
</dbReference>
<dbReference type="GO" id="GO:0003755">
    <property type="term" value="F:peptidyl-prolyl cis-trans isomerase activity"/>
    <property type="evidence" value="ECO:0007669"/>
    <property type="project" value="UniProtKB-KW"/>
</dbReference>
<comment type="caution">
    <text evidence="15">The sequence shown here is derived from an EMBL/GenBank/DDBJ whole genome shotgun (WGS) entry which is preliminary data.</text>
</comment>
<feature type="transmembrane region" description="Helical" evidence="13">
    <location>
        <begin position="12"/>
        <end position="33"/>
    </location>
</feature>
<evidence type="ECO:0000256" key="11">
    <source>
        <dbReference type="PROSITE-ProRule" id="PRU00278"/>
    </source>
</evidence>
<dbReference type="SUPFAM" id="SSF109998">
    <property type="entry name" value="Triger factor/SurA peptide-binding domain-like"/>
    <property type="match status" value="1"/>
</dbReference>
<evidence type="ECO:0000256" key="8">
    <source>
        <dbReference type="ARBA" id="ARBA00038408"/>
    </source>
</evidence>
<keyword evidence="4 13" id="KW-0812">Transmembrane</keyword>
<organism evidence="15 16">
    <name type="scientific">Alcanivorax hongdengensis A-11-3</name>
    <dbReference type="NCBI Taxonomy" id="1177179"/>
    <lineage>
        <taxon>Bacteria</taxon>
        <taxon>Pseudomonadati</taxon>
        <taxon>Pseudomonadota</taxon>
        <taxon>Gammaproteobacteria</taxon>
        <taxon>Oceanospirillales</taxon>
        <taxon>Alcanivoracaceae</taxon>
        <taxon>Alcanivorax</taxon>
    </lineage>
</organism>
<dbReference type="Pfam" id="PF13624">
    <property type="entry name" value="SurA_N_3"/>
    <property type="match status" value="1"/>
</dbReference>
<keyword evidence="6 13" id="KW-0472">Membrane</keyword>
<dbReference type="PANTHER" id="PTHR47529:SF1">
    <property type="entry name" value="PERIPLASMIC CHAPERONE PPID"/>
    <property type="match status" value="1"/>
</dbReference>
<dbReference type="eggNOG" id="COG0760">
    <property type="taxonomic scope" value="Bacteria"/>
</dbReference>
<dbReference type="AlphaFoldDB" id="L0WFI6"/>
<accession>L0WFI6</accession>
<reference evidence="15 16" key="1">
    <citation type="journal article" date="2012" name="J. Bacteriol.">
        <title>Genome Sequence of the Alkane-Degrading Bacterium Alcanivorax hongdengensis Type Strain A-11-3.</title>
        <authorList>
            <person name="Lai Q."/>
            <person name="Shao Z."/>
        </authorList>
    </citation>
    <scope>NUCLEOTIDE SEQUENCE [LARGE SCALE GENOMIC DNA]</scope>
    <source>
        <strain evidence="15 16">A-11-3</strain>
    </source>
</reference>
<dbReference type="Gene3D" id="1.10.4030.10">
    <property type="entry name" value="Porin chaperone SurA, peptide-binding domain"/>
    <property type="match status" value="1"/>
</dbReference>
<keyword evidence="2" id="KW-1003">Cell membrane</keyword>
<dbReference type="SUPFAM" id="SSF54534">
    <property type="entry name" value="FKBP-like"/>
    <property type="match status" value="1"/>
</dbReference>
<dbReference type="OrthoDB" id="9812372at2"/>
<dbReference type="InterPro" id="IPR027304">
    <property type="entry name" value="Trigger_fact/SurA_dom_sf"/>
</dbReference>
<feature type="domain" description="PpiC" evidence="14">
    <location>
        <begin position="267"/>
        <end position="366"/>
    </location>
</feature>
<dbReference type="PATRIC" id="fig|1177179.3.peg.1339"/>
<dbReference type="PANTHER" id="PTHR47529">
    <property type="entry name" value="PEPTIDYL-PROLYL CIS-TRANS ISOMERASE D"/>
    <property type="match status" value="1"/>
</dbReference>
<keyword evidence="12" id="KW-0175">Coiled coil</keyword>
<keyword evidence="11" id="KW-0697">Rotamase</keyword>
<evidence type="ECO:0000313" key="15">
    <source>
        <dbReference type="EMBL" id="EKF74892.1"/>
    </source>
</evidence>
<proteinExistence type="inferred from homology"/>
<dbReference type="PROSITE" id="PS50198">
    <property type="entry name" value="PPIC_PPIASE_2"/>
    <property type="match status" value="1"/>
</dbReference>
<dbReference type="Proteomes" id="UP000010164">
    <property type="component" value="Unassembled WGS sequence"/>
</dbReference>
<evidence type="ECO:0000256" key="1">
    <source>
        <dbReference type="ARBA" id="ARBA00004382"/>
    </source>
</evidence>
<keyword evidence="11 15" id="KW-0413">Isomerase</keyword>
<dbReference type="InterPro" id="IPR000297">
    <property type="entry name" value="PPIase_PpiC"/>
</dbReference>
<keyword evidence="7" id="KW-0143">Chaperone</keyword>
<keyword evidence="16" id="KW-1185">Reference proteome</keyword>
<protein>
    <recommendedName>
        <fullName evidence="9">Periplasmic chaperone PpiD</fullName>
    </recommendedName>
    <alternativeName>
        <fullName evidence="10">Periplasmic folding chaperone</fullName>
    </alternativeName>
</protein>
<evidence type="ECO:0000256" key="9">
    <source>
        <dbReference type="ARBA" id="ARBA00040743"/>
    </source>
</evidence>
<dbReference type="InterPro" id="IPR052029">
    <property type="entry name" value="PpiD_chaperone"/>
</dbReference>
<keyword evidence="3" id="KW-0997">Cell inner membrane</keyword>
<evidence type="ECO:0000259" key="14">
    <source>
        <dbReference type="PROSITE" id="PS50198"/>
    </source>
</evidence>
<evidence type="ECO:0000256" key="12">
    <source>
        <dbReference type="SAM" id="Coils"/>
    </source>
</evidence>
<dbReference type="GO" id="GO:0005886">
    <property type="term" value="C:plasma membrane"/>
    <property type="evidence" value="ECO:0007669"/>
    <property type="project" value="UniProtKB-SubCell"/>
</dbReference>
<evidence type="ECO:0000256" key="6">
    <source>
        <dbReference type="ARBA" id="ARBA00023136"/>
    </source>
</evidence>
<dbReference type="InterPro" id="IPR023058">
    <property type="entry name" value="PPIase_PpiC_CS"/>
</dbReference>
<sequence>MQEFRRFVRGPVGKVLLAAIILPFVVSGFYGYFTSSSSGNVVAEVEGAKITRSYVNARVERVRNMLRQRSPNISPAMLDSFVRPEMVLEGIVNEQLIQAAANDAGMIYSDQQVSNGLYSSPMFQQDGKFSEQQFERVLRSNGMTPRSYVKGLKEEMIAQQYRTGFVLSDFALPSELDEQRRLGEQKRDIRFAKLDVNSLRDHFTISDDDVAAFFKANQSDFMKPEQFRLAYIELTADHYAKDISVSDAEVKKEYEARKRTMEQAGAGTEKRVAHILIAVGGDRDMDQAKARAQEVEKALAGGTSFAEAAKTYSDDLSTAKQGGDLGVLSKGALPESLEQAVASLKAGQVSQPVESEAGIHILKVESASNAKAVIPSFAEMSGQIRADLKKARIDARMNDDMTQLEDLLYEHSDLASPAENLGLKVKTTDWTDLANLPAPLDNDKIQEALNSDDVRQQGRNSDLLEIGPQHYVAVRVAKEKPAEPLPLATVADDIRQRLKGEKAQAKAAELAEQADKLVADGADLAKVAALFKAKVEEQDGLQRGGDEPDMKVVNDVFATPRPQQGDTSGISFTHLDDGSVVAFQLTSVTDGNVDGLTDEQRNAALSQLANVEGQRGFRQIVAMLRDEGDITLYPKRLSTTADEAGQQ</sequence>
<comment type="similarity">
    <text evidence="8">Belongs to the PpiD chaperone family.</text>
</comment>